<proteinExistence type="predicted"/>
<keyword evidence="1" id="KW-1133">Transmembrane helix</keyword>
<reference evidence="2" key="2">
    <citation type="submission" date="2023-01" db="EMBL/GenBank/DDBJ databases">
        <authorList>
            <person name="Rosani U."/>
            <person name="Delmont T.O."/>
            <person name="Gaia M."/>
            <person name="Krupovic M."/>
        </authorList>
    </citation>
    <scope>NUCLEOTIDE SEQUENCE</scope>
    <source>
        <strain evidence="2">MalacoHV2/Med/2018 153</strain>
    </source>
</reference>
<dbReference type="EMBL" id="BK063060">
    <property type="protein sequence ID" value="DBA11558.1"/>
    <property type="molecule type" value="Genomic_DNA"/>
</dbReference>
<evidence type="ECO:0000313" key="2">
    <source>
        <dbReference type="EMBL" id="DBA11558.1"/>
    </source>
</evidence>
<organism evidence="2">
    <name type="scientific">Malaco herpesvirus 2</name>
    <dbReference type="NCBI Taxonomy" id="3031798"/>
    <lineage>
        <taxon>Viruses</taxon>
        <taxon>Duplodnaviria</taxon>
        <taxon>Heunggongvirae</taxon>
        <taxon>Peploviricota</taxon>
        <taxon>Herviviricetes</taxon>
        <taxon>Herpesvirales</taxon>
        <taxon>Malacoherpesviridae</taxon>
    </lineage>
</organism>
<keyword evidence="1" id="KW-0812">Transmembrane</keyword>
<protein>
    <submittedName>
        <fullName evidence="2">ORF18</fullName>
    </submittedName>
</protein>
<keyword evidence="1" id="KW-0472">Membrane</keyword>
<evidence type="ECO:0000256" key="1">
    <source>
        <dbReference type="SAM" id="Phobius"/>
    </source>
</evidence>
<reference evidence="2" key="1">
    <citation type="journal article" date="2023" name="Front. Mar. Sci.">
        <title>Tracing the invertebrate herpesviruses in the global sequence datasets.</title>
        <authorList>
            <person name="Rosani U."/>
            <person name="Gaia M."/>
            <person name="Delmont T.O."/>
            <person name="Krupovic M."/>
        </authorList>
    </citation>
    <scope>NUCLEOTIDE SEQUENCE</scope>
    <source>
        <strain evidence="2">MalacoHV2/Med/2018 153</strain>
    </source>
</reference>
<accession>A0AA48P7K2</accession>
<sequence length="180" mass="20605">MGDGNGFKTFETIDQLKEDDNFSVFACAFADVTIVRLNRCSNTNGYLIALKSIFGKIHNSLGISYNEKHIMITATGCPKILQELNSISKINVNEDLEINKPVIIDLNSDCEDYGLFSHSDGVFFINLKTQNRKSCTFVDKYKIIKLVIFICIFISVYYIIINCWKNFESDVLEWNSRKNK</sequence>
<feature type="transmembrane region" description="Helical" evidence="1">
    <location>
        <begin position="143"/>
        <end position="161"/>
    </location>
</feature>
<name>A0AA48P7K2_9VIRU</name>